<dbReference type="Gene3D" id="3.40.140.120">
    <property type="match status" value="1"/>
</dbReference>
<dbReference type="EMBL" id="ABBJDF010000005">
    <property type="protein sequence ID" value="EHT9938180.1"/>
    <property type="molecule type" value="Genomic_DNA"/>
</dbReference>
<organism evidence="2">
    <name type="scientific">Citrobacter freundii</name>
    <dbReference type="NCBI Taxonomy" id="546"/>
    <lineage>
        <taxon>Bacteria</taxon>
        <taxon>Pseudomonadati</taxon>
        <taxon>Pseudomonadota</taxon>
        <taxon>Gammaproteobacteria</taxon>
        <taxon>Enterobacterales</taxon>
        <taxon>Enterobacteriaceae</taxon>
        <taxon>Citrobacter</taxon>
        <taxon>Citrobacter freundii complex</taxon>
    </lineage>
</organism>
<feature type="compositionally biased region" description="Basic and acidic residues" evidence="1">
    <location>
        <begin position="379"/>
        <end position="392"/>
    </location>
</feature>
<protein>
    <submittedName>
        <fullName evidence="2">Phage portal protein</fullName>
    </submittedName>
</protein>
<dbReference type="AlphaFoldDB" id="A0AAD2PMZ9"/>
<proteinExistence type="predicted"/>
<dbReference type="InterPro" id="IPR006944">
    <property type="entry name" value="Phage/GTA_portal"/>
</dbReference>
<evidence type="ECO:0000313" key="2">
    <source>
        <dbReference type="EMBL" id="EHT9938180.1"/>
    </source>
</evidence>
<dbReference type="Gene3D" id="3.30.1120.70">
    <property type="match status" value="1"/>
</dbReference>
<feature type="compositionally biased region" description="Basic and acidic residues" evidence="1">
    <location>
        <begin position="401"/>
        <end position="414"/>
    </location>
</feature>
<accession>A0AAD2PMZ9</accession>
<evidence type="ECO:0000256" key="1">
    <source>
        <dbReference type="SAM" id="MobiDB-lite"/>
    </source>
</evidence>
<dbReference type="InterPro" id="IPR006427">
    <property type="entry name" value="Portal_HK97"/>
</dbReference>
<dbReference type="RefSeq" id="WP_252773099.1">
    <property type="nucleotide sequence ID" value="NZ_JAMXKM010000034.1"/>
</dbReference>
<sequence length="414" mass="46256">MWNIWPFGRKSEPSEQRSIGSMTIDEFLAMAGIPNTGSGEYVSAGTAESLPAVMNAVSVISEAVATMPCYLYRVRNDNGREAREWLSNHPVDFLLNEQPNDCQTPYQFKRTMMRHCLLNGNAYAVIQWGSDGQPQSLHPYAPGAVVPERIGQHKYKYTVTEPFTGAVRTYLQEEILHLRYSTDDGFLGRSPISICREALGLGLAQQRHGASIMKDGMMAAGVITTAEYLDSVKGKQAMDALDRYKGAKNAGKVPILEGGMDYKKLGMSNQDAEWLASRRFTIEDIARMFNVSPIFLQEYSNSTYSNFSEASRAFLTMTMRPWLANFEQQIKSALLVASPVPGTRYQVEFDSADLLRATPTERYATYERGIKNGIMNPNEAREREGMPPREGGDEFSQAWKQEVKISKDGKEGDA</sequence>
<comment type="caution">
    <text evidence="2">The sequence shown here is derived from an EMBL/GenBank/DDBJ whole genome shotgun (WGS) entry which is preliminary data.</text>
</comment>
<name>A0AAD2PMZ9_CITFR</name>
<reference evidence="2" key="1">
    <citation type="submission" date="2021-07" db="EMBL/GenBank/DDBJ databases">
        <authorList>
            <consortium name="Clinical and Environmental Microbiology Branch: Whole genome sequencing antimicrobial resistance pathogens in the healthcare setting"/>
        </authorList>
    </citation>
    <scope>NUCLEOTIDE SEQUENCE</scope>
    <source>
        <strain evidence="2">2021DK-00049</strain>
    </source>
</reference>
<dbReference type="Gene3D" id="1.20.1270.210">
    <property type="match status" value="1"/>
</dbReference>
<gene>
    <name evidence="2" type="ORF">KY227_001226</name>
</gene>
<dbReference type="Pfam" id="PF04860">
    <property type="entry name" value="Phage_portal"/>
    <property type="match status" value="1"/>
</dbReference>
<dbReference type="NCBIfam" id="TIGR01537">
    <property type="entry name" value="portal_HK97"/>
    <property type="match status" value="1"/>
</dbReference>
<feature type="region of interest" description="Disordered" evidence="1">
    <location>
        <begin position="375"/>
        <end position="414"/>
    </location>
</feature>